<dbReference type="EMBL" id="AP019695">
    <property type="protein sequence ID" value="BBK23707.1"/>
    <property type="molecule type" value="Genomic_DNA"/>
</dbReference>
<dbReference type="CDD" id="cd07438">
    <property type="entry name" value="PHP_HisPPase_AMP"/>
    <property type="match status" value="1"/>
</dbReference>
<organism evidence="2 3">
    <name type="scientific">Amedibacterium intestinale</name>
    <dbReference type="NCBI Taxonomy" id="2583452"/>
    <lineage>
        <taxon>Bacteria</taxon>
        <taxon>Bacillati</taxon>
        <taxon>Bacillota</taxon>
        <taxon>Erysipelotrichia</taxon>
        <taxon>Erysipelotrichales</taxon>
        <taxon>Erysipelotrichaceae</taxon>
        <taxon>Amedibacterium</taxon>
    </lineage>
</organism>
<gene>
    <name evidence="2" type="ORF">Aargi30884_26100</name>
</gene>
<evidence type="ECO:0000313" key="3">
    <source>
        <dbReference type="Proteomes" id="UP000464754"/>
    </source>
</evidence>
<dbReference type="RefSeq" id="WP_118276857.1">
    <property type="nucleotide sequence ID" value="NZ_AP019695.1"/>
</dbReference>
<evidence type="ECO:0000259" key="1">
    <source>
        <dbReference type="SMART" id="SM00481"/>
    </source>
</evidence>
<dbReference type="KEGG" id="aarg:Aargi30884_26100"/>
<dbReference type="Pfam" id="PF02811">
    <property type="entry name" value="PHP"/>
    <property type="match status" value="1"/>
</dbReference>
<dbReference type="InterPro" id="IPR003141">
    <property type="entry name" value="Pol/His_phosphatase_N"/>
</dbReference>
<dbReference type="AlphaFoldDB" id="A0A6N4TLW0"/>
<evidence type="ECO:0000313" key="2">
    <source>
        <dbReference type="EMBL" id="BBK23707.1"/>
    </source>
</evidence>
<dbReference type="GO" id="GO:0035312">
    <property type="term" value="F:5'-3' DNA exonuclease activity"/>
    <property type="evidence" value="ECO:0007669"/>
    <property type="project" value="TreeGrafter"/>
</dbReference>
<dbReference type="Gene3D" id="1.10.150.650">
    <property type="match status" value="1"/>
</dbReference>
<keyword evidence="3" id="KW-1185">Reference proteome</keyword>
<dbReference type="PANTHER" id="PTHR42924:SF3">
    <property type="entry name" value="POLYMERASE_HISTIDINOL PHOSPHATASE N-TERMINAL DOMAIN-CONTAINING PROTEIN"/>
    <property type="match status" value="1"/>
</dbReference>
<name>A0A6N4TLW0_9FIRM</name>
<dbReference type="GO" id="GO:0004534">
    <property type="term" value="F:5'-3' RNA exonuclease activity"/>
    <property type="evidence" value="ECO:0007669"/>
    <property type="project" value="TreeGrafter"/>
</dbReference>
<dbReference type="InterPro" id="IPR004013">
    <property type="entry name" value="PHP_dom"/>
</dbReference>
<dbReference type="Gene3D" id="3.20.20.140">
    <property type="entry name" value="Metal-dependent hydrolases"/>
    <property type="match status" value="1"/>
</dbReference>
<dbReference type="InterPro" id="IPR052018">
    <property type="entry name" value="PHP_domain"/>
</dbReference>
<proteinExistence type="predicted"/>
<feature type="domain" description="Polymerase/histidinol phosphatase N-terminal" evidence="1">
    <location>
        <begin position="4"/>
        <end position="65"/>
    </location>
</feature>
<dbReference type="InterPro" id="IPR016195">
    <property type="entry name" value="Pol/histidinol_Pase-like"/>
</dbReference>
<dbReference type="PANTHER" id="PTHR42924">
    <property type="entry name" value="EXONUCLEASE"/>
    <property type="match status" value="1"/>
</dbReference>
<dbReference type="SUPFAM" id="SSF89550">
    <property type="entry name" value="PHP domain-like"/>
    <property type="match status" value="1"/>
</dbReference>
<protein>
    <submittedName>
        <fullName evidence="2">Phosphatase</fullName>
    </submittedName>
</protein>
<reference evidence="3" key="1">
    <citation type="submission" date="2019-05" db="EMBL/GenBank/DDBJ databases">
        <title>Complete genome sequencing of Absiella argi strain JCM 30884.</title>
        <authorList>
            <person name="Sakamoto M."/>
            <person name="Murakami T."/>
            <person name="Mori H."/>
        </authorList>
    </citation>
    <scope>NUCLEOTIDE SEQUENCE [LARGE SCALE GENOMIC DNA]</scope>
    <source>
        <strain evidence="3">JCM 30884</strain>
    </source>
</reference>
<dbReference type="SMART" id="SM00481">
    <property type="entry name" value="POLIIIAc"/>
    <property type="match status" value="1"/>
</dbReference>
<sequence>MNQIDLHIHSTYSDGSYSVEDIIKEAQRKQLTWYSICDHDTFAAYDNLSTWPKGLLMGIEISAHDDLHGKDVHILAYGMKERVHIEKLCGYTLKNMEKIAKWQVKQLIENGYDITWEEVKRKAEPSTSVYKQHIMQVLIDHGYATEIYGEEYHQLFKNKGICMHKKEYPKVEDVIEAIHQDQGVAILAHPRLSRVEALISHFIRLGVDGIETWHSSQSEDAIRYSHCFALANQLLEVGGSDCHGKYGKEPEIGNSNPLMWEGDVEACIMKFMNRQENL</sequence>
<dbReference type="Proteomes" id="UP000464754">
    <property type="component" value="Chromosome"/>
</dbReference>
<accession>A0A6N4TLW0</accession>